<keyword evidence="1" id="KW-1133">Transmembrane helix</keyword>
<feature type="transmembrane region" description="Helical" evidence="1">
    <location>
        <begin position="20"/>
        <end position="42"/>
    </location>
</feature>
<keyword evidence="1" id="KW-0812">Transmembrane</keyword>
<protein>
    <submittedName>
        <fullName evidence="2">Uncharacterized protein</fullName>
    </submittedName>
</protein>
<name>A0ABQ5IWZ1_9ASTR</name>
<accession>A0ABQ5IWZ1</accession>
<keyword evidence="3" id="KW-1185">Reference proteome</keyword>
<reference evidence="2" key="2">
    <citation type="submission" date="2022-01" db="EMBL/GenBank/DDBJ databases">
        <authorList>
            <person name="Yamashiro T."/>
            <person name="Shiraishi A."/>
            <person name="Satake H."/>
            <person name="Nakayama K."/>
        </authorList>
    </citation>
    <scope>NUCLEOTIDE SEQUENCE</scope>
</reference>
<dbReference type="EMBL" id="BQNB010021281">
    <property type="protein sequence ID" value="GJU04749.1"/>
    <property type="molecule type" value="Genomic_DNA"/>
</dbReference>
<evidence type="ECO:0000313" key="3">
    <source>
        <dbReference type="Proteomes" id="UP001151760"/>
    </source>
</evidence>
<gene>
    <name evidence="2" type="ORF">Tco_1121179</name>
</gene>
<reference evidence="2" key="1">
    <citation type="journal article" date="2022" name="Int. J. Mol. Sci.">
        <title>Draft Genome of Tanacetum Coccineum: Genomic Comparison of Closely Related Tanacetum-Family Plants.</title>
        <authorList>
            <person name="Yamashiro T."/>
            <person name="Shiraishi A."/>
            <person name="Nakayama K."/>
            <person name="Satake H."/>
        </authorList>
    </citation>
    <scope>NUCLEOTIDE SEQUENCE</scope>
</reference>
<comment type="caution">
    <text evidence="2">The sequence shown here is derived from an EMBL/GenBank/DDBJ whole genome shotgun (WGS) entry which is preliminary data.</text>
</comment>
<sequence>MVAFRSSYHGRSDDRHKIPYGEIFVLYVLFVYSVVACGYFIAAKILTPEYAQAVPRHPAHVRPSAPVSASSC</sequence>
<evidence type="ECO:0000256" key="1">
    <source>
        <dbReference type="SAM" id="Phobius"/>
    </source>
</evidence>
<proteinExistence type="predicted"/>
<evidence type="ECO:0000313" key="2">
    <source>
        <dbReference type="EMBL" id="GJU04749.1"/>
    </source>
</evidence>
<organism evidence="2 3">
    <name type="scientific">Tanacetum coccineum</name>
    <dbReference type="NCBI Taxonomy" id="301880"/>
    <lineage>
        <taxon>Eukaryota</taxon>
        <taxon>Viridiplantae</taxon>
        <taxon>Streptophyta</taxon>
        <taxon>Embryophyta</taxon>
        <taxon>Tracheophyta</taxon>
        <taxon>Spermatophyta</taxon>
        <taxon>Magnoliopsida</taxon>
        <taxon>eudicotyledons</taxon>
        <taxon>Gunneridae</taxon>
        <taxon>Pentapetalae</taxon>
        <taxon>asterids</taxon>
        <taxon>campanulids</taxon>
        <taxon>Asterales</taxon>
        <taxon>Asteraceae</taxon>
        <taxon>Asteroideae</taxon>
        <taxon>Anthemideae</taxon>
        <taxon>Anthemidinae</taxon>
        <taxon>Tanacetum</taxon>
    </lineage>
</organism>
<keyword evidence="1" id="KW-0472">Membrane</keyword>
<dbReference type="Proteomes" id="UP001151760">
    <property type="component" value="Unassembled WGS sequence"/>
</dbReference>